<feature type="transmembrane region" description="Helical" evidence="7">
    <location>
        <begin position="266"/>
        <end position="286"/>
    </location>
</feature>
<feature type="domain" description="RNA polymerase sigma-70 region 2" evidence="8">
    <location>
        <begin position="26"/>
        <end position="95"/>
    </location>
</feature>
<dbReference type="Proteomes" id="UP000487268">
    <property type="component" value="Unassembled WGS sequence"/>
</dbReference>
<dbReference type="PANTHER" id="PTHR43133">
    <property type="entry name" value="RNA POLYMERASE ECF-TYPE SIGMA FACTO"/>
    <property type="match status" value="1"/>
</dbReference>
<keyword evidence="4" id="KW-0238">DNA-binding</keyword>
<keyword evidence="7" id="KW-1133">Transmembrane helix</keyword>
<dbReference type="InterPro" id="IPR035992">
    <property type="entry name" value="Ricin_B-like_lectins"/>
</dbReference>
<name>A0A7K0BW53_9ACTN</name>
<keyword evidence="10" id="KW-1185">Reference proteome</keyword>
<dbReference type="SUPFAM" id="SSF50370">
    <property type="entry name" value="Ricin B-like lectins"/>
    <property type="match status" value="1"/>
</dbReference>
<dbReference type="Gene3D" id="1.10.10.10">
    <property type="entry name" value="Winged helix-like DNA-binding domain superfamily/Winged helix DNA-binding domain"/>
    <property type="match status" value="1"/>
</dbReference>
<comment type="similarity">
    <text evidence="1">Belongs to the sigma-70 factor family. ECF subfamily.</text>
</comment>
<gene>
    <name evidence="9" type="ORF">ACRB68_34850</name>
</gene>
<keyword evidence="7" id="KW-0812">Transmembrane</keyword>
<dbReference type="InterPro" id="IPR013325">
    <property type="entry name" value="RNA_pol_sigma_r2"/>
</dbReference>
<dbReference type="NCBIfam" id="TIGR02937">
    <property type="entry name" value="sigma70-ECF"/>
    <property type="match status" value="1"/>
</dbReference>
<dbReference type="Gene3D" id="1.10.1740.10">
    <property type="match status" value="1"/>
</dbReference>
<sequence>MGIGVLSDGELIAGVRAGDDSASAELFSRHHPAVLAYARGLARDAHTAEDLASEAFARTFAALRAGNGPGTSCRSYLYAVVRNTAVDWARSGRRTVVTDEVAAWADRPAEEGPQDDPGELDALRRAFRSLPGRWQLVLWHTVIEDEPPQQVSRVLGIEPGAVTQLSFRAREGLRQAFLAASCESRPECAPFLTQLAAGVRRPGLRKGRALRAHLAGCADCRDAAERMADLNGRLRRVLPLGLVVLGGPDPDPAPLLTRPVAARRRWLLLAGAAAGLTLITGGLFVFPGEDGPSRPSRPTVPAAALPAADSTAPATTAAPTPRATAKRSGAGPGGRPSSRGPSRPATRKRGAAPSKGVSGRKIRSLAVVTCLAPQGTGIRQTICGGKESDWTQTPAGGGFTLKSDATGRCLARGAAKSGGRYALTTAPCGGAHQTWVLDGGRIGDTEGNLLFADPVGVLPLFLAKPSLLGIIGRFWTII</sequence>
<evidence type="ECO:0000259" key="8">
    <source>
        <dbReference type="Pfam" id="PF04542"/>
    </source>
</evidence>
<dbReference type="InterPro" id="IPR036388">
    <property type="entry name" value="WH-like_DNA-bd_sf"/>
</dbReference>
<evidence type="ECO:0000256" key="1">
    <source>
        <dbReference type="ARBA" id="ARBA00010641"/>
    </source>
</evidence>
<dbReference type="InterPro" id="IPR041916">
    <property type="entry name" value="Anti_sigma_zinc_sf"/>
</dbReference>
<dbReference type="PANTHER" id="PTHR43133:SF8">
    <property type="entry name" value="RNA POLYMERASE SIGMA FACTOR HI_1459-RELATED"/>
    <property type="match status" value="1"/>
</dbReference>
<dbReference type="AlphaFoldDB" id="A0A7K0BW53"/>
<protein>
    <recommendedName>
        <fullName evidence="8">RNA polymerase sigma-70 region 2 domain-containing protein</fullName>
    </recommendedName>
</protein>
<dbReference type="Gene3D" id="2.80.10.50">
    <property type="match status" value="1"/>
</dbReference>
<evidence type="ECO:0000256" key="4">
    <source>
        <dbReference type="ARBA" id="ARBA00023125"/>
    </source>
</evidence>
<evidence type="ECO:0000313" key="10">
    <source>
        <dbReference type="Proteomes" id="UP000487268"/>
    </source>
</evidence>
<proteinExistence type="inferred from homology"/>
<organism evidence="9 10">
    <name type="scientific">Actinomadura macrotermitis</name>
    <dbReference type="NCBI Taxonomy" id="2585200"/>
    <lineage>
        <taxon>Bacteria</taxon>
        <taxon>Bacillati</taxon>
        <taxon>Actinomycetota</taxon>
        <taxon>Actinomycetes</taxon>
        <taxon>Streptosporangiales</taxon>
        <taxon>Thermomonosporaceae</taxon>
        <taxon>Actinomadura</taxon>
    </lineage>
</organism>
<dbReference type="GO" id="GO:0006352">
    <property type="term" value="P:DNA-templated transcription initiation"/>
    <property type="evidence" value="ECO:0007669"/>
    <property type="project" value="InterPro"/>
</dbReference>
<evidence type="ECO:0000256" key="5">
    <source>
        <dbReference type="ARBA" id="ARBA00023163"/>
    </source>
</evidence>
<dbReference type="Pfam" id="PF04542">
    <property type="entry name" value="Sigma70_r2"/>
    <property type="match status" value="1"/>
</dbReference>
<evidence type="ECO:0000256" key="7">
    <source>
        <dbReference type="SAM" id="Phobius"/>
    </source>
</evidence>
<evidence type="ECO:0000313" key="9">
    <source>
        <dbReference type="EMBL" id="MQY05410.1"/>
    </source>
</evidence>
<keyword evidence="7" id="KW-0472">Membrane</keyword>
<keyword evidence="5" id="KW-0804">Transcription</keyword>
<keyword evidence="3" id="KW-0731">Sigma factor</keyword>
<comment type="caution">
    <text evidence="9">The sequence shown here is derived from an EMBL/GenBank/DDBJ whole genome shotgun (WGS) entry which is preliminary data.</text>
</comment>
<evidence type="ECO:0000256" key="6">
    <source>
        <dbReference type="SAM" id="MobiDB-lite"/>
    </source>
</evidence>
<reference evidence="9 10" key="1">
    <citation type="submission" date="2019-10" db="EMBL/GenBank/DDBJ databases">
        <title>Actinomadura rubteroloni sp. nov. and Actinomadura macrotermitis sp. nov., isolated from the gut of fungus growing-termite Macrotermes natalensis.</title>
        <authorList>
            <person name="Benndorf R."/>
            <person name="Martin K."/>
            <person name="Kuefner M."/>
            <person name="De Beer W."/>
            <person name="Kaster A.-K."/>
            <person name="Vollmers J."/>
            <person name="Poulsen M."/>
            <person name="Beemelmanns C."/>
        </authorList>
    </citation>
    <scope>NUCLEOTIDE SEQUENCE [LARGE SCALE GENOMIC DNA]</scope>
    <source>
        <strain evidence="9 10">RB68</strain>
    </source>
</reference>
<dbReference type="EMBL" id="WEGH01000002">
    <property type="protein sequence ID" value="MQY05410.1"/>
    <property type="molecule type" value="Genomic_DNA"/>
</dbReference>
<feature type="compositionally biased region" description="Low complexity" evidence="6">
    <location>
        <begin position="299"/>
        <end position="344"/>
    </location>
</feature>
<dbReference type="InterPro" id="IPR007627">
    <property type="entry name" value="RNA_pol_sigma70_r2"/>
</dbReference>
<dbReference type="InterPro" id="IPR014284">
    <property type="entry name" value="RNA_pol_sigma-70_dom"/>
</dbReference>
<dbReference type="SUPFAM" id="SSF88946">
    <property type="entry name" value="Sigma2 domain of RNA polymerase sigma factors"/>
    <property type="match status" value="1"/>
</dbReference>
<dbReference type="InterPro" id="IPR013324">
    <property type="entry name" value="RNA_pol_sigma_r3/r4-like"/>
</dbReference>
<dbReference type="SUPFAM" id="SSF88659">
    <property type="entry name" value="Sigma3 and sigma4 domains of RNA polymerase sigma factors"/>
    <property type="match status" value="1"/>
</dbReference>
<dbReference type="Gene3D" id="1.10.10.1320">
    <property type="entry name" value="Anti-sigma factor, zinc-finger domain"/>
    <property type="match status" value="1"/>
</dbReference>
<evidence type="ECO:0000256" key="2">
    <source>
        <dbReference type="ARBA" id="ARBA00023015"/>
    </source>
</evidence>
<feature type="region of interest" description="Disordered" evidence="6">
    <location>
        <begin position="290"/>
        <end position="359"/>
    </location>
</feature>
<keyword evidence="2" id="KW-0805">Transcription regulation</keyword>
<dbReference type="GO" id="GO:0016987">
    <property type="term" value="F:sigma factor activity"/>
    <property type="evidence" value="ECO:0007669"/>
    <property type="project" value="UniProtKB-KW"/>
</dbReference>
<dbReference type="InterPro" id="IPR039425">
    <property type="entry name" value="RNA_pol_sigma-70-like"/>
</dbReference>
<evidence type="ECO:0000256" key="3">
    <source>
        <dbReference type="ARBA" id="ARBA00023082"/>
    </source>
</evidence>
<accession>A0A7K0BW53</accession>
<dbReference type="GO" id="GO:0003677">
    <property type="term" value="F:DNA binding"/>
    <property type="evidence" value="ECO:0007669"/>
    <property type="project" value="UniProtKB-KW"/>
</dbReference>